<evidence type="ECO:0000256" key="11">
    <source>
        <dbReference type="ARBA" id="ARBA00024849"/>
    </source>
</evidence>
<gene>
    <name evidence="13" type="primary">tig</name>
    <name evidence="18" type="ORF">JMA_23670</name>
</gene>
<dbReference type="GO" id="GO:0044183">
    <property type="term" value="F:protein folding chaperone"/>
    <property type="evidence" value="ECO:0007669"/>
    <property type="project" value="TreeGrafter"/>
</dbReference>
<evidence type="ECO:0000256" key="2">
    <source>
        <dbReference type="ARBA" id="ARBA00005464"/>
    </source>
</evidence>
<dbReference type="FunFam" id="3.10.50.40:FF:000001">
    <property type="entry name" value="Trigger factor"/>
    <property type="match status" value="1"/>
</dbReference>
<dbReference type="GO" id="GO:0005737">
    <property type="term" value="C:cytoplasm"/>
    <property type="evidence" value="ECO:0007669"/>
    <property type="project" value="UniProtKB-SubCell"/>
</dbReference>
<dbReference type="Pfam" id="PF05698">
    <property type="entry name" value="Trigger_C"/>
    <property type="match status" value="1"/>
</dbReference>
<reference evidence="18 19" key="1">
    <citation type="submission" date="2014-08" db="EMBL/GenBank/DDBJ databases">
        <title>Complete genome of a marine bacteria Jeotgalibacillus malaysiensis.</title>
        <authorList>
            <person name="Yaakop A.S."/>
            <person name="Chan K.-G."/>
            <person name="Goh K.M."/>
        </authorList>
    </citation>
    <scope>NUCLEOTIDE SEQUENCE [LARGE SCALE GENOMIC DNA]</scope>
    <source>
        <strain evidence="18 19">D5</strain>
    </source>
</reference>
<keyword evidence="16" id="KW-0175">Coiled coil</keyword>
<evidence type="ECO:0000259" key="17">
    <source>
        <dbReference type="PROSITE" id="PS50059"/>
    </source>
</evidence>
<evidence type="ECO:0000256" key="7">
    <source>
        <dbReference type="ARBA" id="ARBA00023110"/>
    </source>
</evidence>
<comment type="domain">
    <text evidence="13">Consists of 3 domains; the N-terminus binds the ribosome, the middle domain has PPIase activity, while the C-terminus has intrinsic chaperone activity on its own.</text>
</comment>
<dbReference type="InterPro" id="IPR005215">
    <property type="entry name" value="Trig_fac"/>
</dbReference>
<dbReference type="Pfam" id="PF05697">
    <property type="entry name" value="Trigger_N"/>
    <property type="match status" value="1"/>
</dbReference>
<sequence length="429" mass="47839">MSAKWEKQEGNEGVLTVQVDAETVNKGLDSAFKKVVKQINVPGFRKGKMPRQMFEKRFGVESLYQDALDEILPEAYANAVDEAGIVPVDRPEIDVEQMEKGKELIFTAKVTVKPEVKLGEYKGLEVEKLDAEVTDEDVDAELKQLQERQAELVVKEDGKVEDGDTVVLDFEGFVDGEAFEGGQADNYSLEIGSGSFIPGFEEQLVGLSAGDEKDVEVNFPEEYHAEELAGKPATFKVKIHEIKAKELPELDDEFAKDADEEVETLAELKEKTKNRLTEDKKNAAEMALRDSVVEKASENAEIDIPESMVNTEVDRMMQEFEQRLSAQGMNLDLYFQFSGQDEEALRGQMQEDAAKRVRTNLVLEAIAEAENITVTEEDVESELSSMTEQFNMSVDQIKAALGGSTEILENDLRVQKAIDFLVDNSKTVA</sequence>
<evidence type="ECO:0000313" key="18">
    <source>
        <dbReference type="EMBL" id="AJD91684.1"/>
    </source>
</evidence>
<dbReference type="SUPFAM" id="SSF109998">
    <property type="entry name" value="Triger factor/SurA peptide-binding domain-like"/>
    <property type="match status" value="1"/>
</dbReference>
<comment type="function">
    <text evidence="11 13">Involved in protein export. Acts as a chaperone by maintaining the newly synthesized protein in an open conformation. Functions as a peptidyl-prolyl cis-trans isomerase.</text>
</comment>
<dbReference type="SUPFAM" id="SSF54534">
    <property type="entry name" value="FKBP-like"/>
    <property type="match status" value="1"/>
</dbReference>
<comment type="similarity">
    <text evidence="2 13 15">Belongs to the FKBP-type PPIase family. Tig subfamily.</text>
</comment>
<accession>A0A0B5AUH4</accession>
<protein>
    <recommendedName>
        <fullName evidence="4 13">Trigger factor</fullName>
        <shortName evidence="13">TF</shortName>
        <ecNumber evidence="3 13">5.2.1.8</ecNumber>
    </recommendedName>
    <alternativeName>
        <fullName evidence="12 13">PPIase</fullName>
    </alternativeName>
</protein>
<evidence type="ECO:0000256" key="13">
    <source>
        <dbReference type="HAMAP-Rule" id="MF_00303"/>
    </source>
</evidence>
<dbReference type="Gene3D" id="3.10.50.40">
    <property type="match status" value="1"/>
</dbReference>
<keyword evidence="7 13" id="KW-0697">Rotamase</keyword>
<dbReference type="InterPro" id="IPR008881">
    <property type="entry name" value="Trigger_fac_ribosome-bd_bac"/>
</dbReference>
<dbReference type="GO" id="GO:0043335">
    <property type="term" value="P:protein unfolding"/>
    <property type="evidence" value="ECO:0007669"/>
    <property type="project" value="TreeGrafter"/>
</dbReference>
<comment type="subcellular location">
    <subcellularLocation>
        <location evidence="13">Cytoplasm</location>
    </subcellularLocation>
    <text evidence="13">About half TF is bound to the ribosome near the polypeptide exit tunnel while the other half is free in the cytoplasm.</text>
</comment>
<keyword evidence="9 13" id="KW-0413">Isomerase</keyword>
<dbReference type="InterPro" id="IPR036611">
    <property type="entry name" value="Trigger_fac_ribosome-bd_sf"/>
</dbReference>
<evidence type="ECO:0000256" key="6">
    <source>
        <dbReference type="ARBA" id="ARBA00022618"/>
    </source>
</evidence>
<dbReference type="InterPro" id="IPR046357">
    <property type="entry name" value="PPIase_dom_sf"/>
</dbReference>
<keyword evidence="10 13" id="KW-0131">Cell cycle</keyword>
<dbReference type="GO" id="GO:0051083">
    <property type="term" value="P:'de novo' cotranslational protein folding"/>
    <property type="evidence" value="ECO:0007669"/>
    <property type="project" value="TreeGrafter"/>
</dbReference>
<evidence type="ECO:0000256" key="5">
    <source>
        <dbReference type="ARBA" id="ARBA00022490"/>
    </source>
</evidence>
<dbReference type="STRING" id="1508404.JMA_23670"/>
<dbReference type="EC" id="5.2.1.8" evidence="3 13"/>
<proteinExistence type="inferred from homology"/>
<dbReference type="EMBL" id="CP009416">
    <property type="protein sequence ID" value="AJD91684.1"/>
    <property type="molecule type" value="Genomic_DNA"/>
</dbReference>
<name>A0A0B5AUH4_9BACL</name>
<keyword evidence="6 13" id="KW-0132">Cell division</keyword>
<dbReference type="Proteomes" id="UP000031449">
    <property type="component" value="Chromosome"/>
</dbReference>
<keyword evidence="19" id="KW-1185">Reference proteome</keyword>
<dbReference type="InterPro" id="IPR037041">
    <property type="entry name" value="Trigger_fac_C_sf"/>
</dbReference>
<dbReference type="GO" id="GO:0043022">
    <property type="term" value="F:ribosome binding"/>
    <property type="evidence" value="ECO:0007669"/>
    <property type="project" value="TreeGrafter"/>
</dbReference>
<evidence type="ECO:0000256" key="15">
    <source>
        <dbReference type="RuleBase" id="RU003914"/>
    </source>
</evidence>
<dbReference type="PANTHER" id="PTHR30560">
    <property type="entry name" value="TRIGGER FACTOR CHAPERONE AND PEPTIDYL-PROLYL CIS/TRANS ISOMERASE"/>
    <property type="match status" value="1"/>
</dbReference>
<dbReference type="PROSITE" id="PS50059">
    <property type="entry name" value="FKBP_PPIASE"/>
    <property type="match status" value="1"/>
</dbReference>
<evidence type="ECO:0000256" key="16">
    <source>
        <dbReference type="SAM" id="Coils"/>
    </source>
</evidence>
<dbReference type="Pfam" id="PF00254">
    <property type="entry name" value="FKBP_C"/>
    <property type="match status" value="1"/>
</dbReference>
<dbReference type="PANTHER" id="PTHR30560:SF3">
    <property type="entry name" value="TRIGGER FACTOR-LIKE PROTEIN TIG, CHLOROPLASTIC"/>
    <property type="match status" value="1"/>
</dbReference>
<evidence type="ECO:0000256" key="8">
    <source>
        <dbReference type="ARBA" id="ARBA00023186"/>
    </source>
</evidence>
<evidence type="ECO:0000256" key="9">
    <source>
        <dbReference type="ARBA" id="ARBA00023235"/>
    </source>
</evidence>
<dbReference type="InterPro" id="IPR027304">
    <property type="entry name" value="Trigger_fact/SurA_dom_sf"/>
</dbReference>
<evidence type="ECO:0000256" key="1">
    <source>
        <dbReference type="ARBA" id="ARBA00000971"/>
    </source>
</evidence>
<keyword evidence="8 13" id="KW-0143">Chaperone</keyword>
<dbReference type="AlphaFoldDB" id="A0A0B5AUH4"/>
<dbReference type="PIRSF" id="PIRSF003095">
    <property type="entry name" value="Trigger_factor"/>
    <property type="match status" value="1"/>
</dbReference>
<evidence type="ECO:0000313" key="19">
    <source>
        <dbReference type="Proteomes" id="UP000031449"/>
    </source>
</evidence>
<dbReference type="HAMAP" id="MF_00303">
    <property type="entry name" value="Trigger_factor_Tig"/>
    <property type="match status" value="1"/>
</dbReference>
<evidence type="ECO:0000256" key="4">
    <source>
        <dbReference type="ARBA" id="ARBA00016902"/>
    </source>
</evidence>
<dbReference type="OrthoDB" id="9767721at2"/>
<organism evidence="18 19">
    <name type="scientific">Jeotgalibacillus malaysiensis</name>
    <dbReference type="NCBI Taxonomy" id="1508404"/>
    <lineage>
        <taxon>Bacteria</taxon>
        <taxon>Bacillati</taxon>
        <taxon>Bacillota</taxon>
        <taxon>Bacilli</taxon>
        <taxon>Bacillales</taxon>
        <taxon>Caryophanaceae</taxon>
        <taxon>Jeotgalibacillus</taxon>
    </lineage>
</organism>
<dbReference type="FunFam" id="3.30.70.1050:FF:000002">
    <property type="entry name" value="Trigger factor"/>
    <property type="match status" value="1"/>
</dbReference>
<dbReference type="InterPro" id="IPR008880">
    <property type="entry name" value="Trigger_fac_C"/>
</dbReference>
<dbReference type="GO" id="GO:0015031">
    <property type="term" value="P:protein transport"/>
    <property type="evidence" value="ECO:0007669"/>
    <property type="project" value="UniProtKB-UniRule"/>
</dbReference>
<keyword evidence="5 13" id="KW-0963">Cytoplasm</keyword>
<dbReference type="GO" id="GO:0003755">
    <property type="term" value="F:peptidyl-prolyl cis-trans isomerase activity"/>
    <property type="evidence" value="ECO:0007669"/>
    <property type="project" value="UniProtKB-UniRule"/>
</dbReference>
<dbReference type="Gene3D" id="3.30.70.1050">
    <property type="entry name" value="Trigger factor ribosome-binding domain"/>
    <property type="match status" value="1"/>
</dbReference>
<dbReference type="SUPFAM" id="SSF102735">
    <property type="entry name" value="Trigger factor ribosome-binding domain"/>
    <property type="match status" value="1"/>
</dbReference>
<dbReference type="InterPro" id="IPR001179">
    <property type="entry name" value="PPIase_FKBP_dom"/>
</dbReference>
<feature type="domain" description="PPIase FKBP-type" evidence="17">
    <location>
        <begin position="163"/>
        <end position="245"/>
    </location>
</feature>
<dbReference type="HOGENOM" id="CLU_033058_3_2_9"/>
<dbReference type="Gene3D" id="1.10.3120.10">
    <property type="entry name" value="Trigger factor, C-terminal domain"/>
    <property type="match status" value="1"/>
</dbReference>
<dbReference type="NCBIfam" id="TIGR00115">
    <property type="entry name" value="tig"/>
    <property type="match status" value="1"/>
</dbReference>
<dbReference type="GO" id="GO:0051301">
    <property type="term" value="P:cell division"/>
    <property type="evidence" value="ECO:0007669"/>
    <property type="project" value="UniProtKB-KW"/>
</dbReference>
<comment type="catalytic activity">
    <reaction evidence="1 13 14">
        <text>[protein]-peptidylproline (omega=180) = [protein]-peptidylproline (omega=0)</text>
        <dbReference type="Rhea" id="RHEA:16237"/>
        <dbReference type="Rhea" id="RHEA-COMP:10747"/>
        <dbReference type="Rhea" id="RHEA-COMP:10748"/>
        <dbReference type="ChEBI" id="CHEBI:83833"/>
        <dbReference type="ChEBI" id="CHEBI:83834"/>
        <dbReference type="EC" id="5.2.1.8"/>
    </reaction>
</comment>
<dbReference type="KEGG" id="jeo:JMA_23670"/>
<evidence type="ECO:0000256" key="10">
    <source>
        <dbReference type="ARBA" id="ARBA00023306"/>
    </source>
</evidence>
<evidence type="ECO:0000256" key="12">
    <source>
        <dbReference type="ARBA" id="ARBA00029986"/>
    </source>
</evidence>
<evidence type="ECO:0000256" key="14">
    <source>
        <dbReference type="PROSITE-ProRule" id="PRU00277"/>
    </source>
</evidence>
<feature type="coiled-coil region" evidence="16">
    <location>
        <begin position="255"/>
        <end position="286"/>
    </location>
</feature>
<evidence type="ECO:0000256" key="3">
    <source>
        <dbReference type="ARBA" id="ARBA00013194"/>
    </source>
</evidence>